<evidence type="ECO:0000259" key="9">
    <source>
        <dbReference type="Pfam" id="PF23098"/>
    </source>
</evidence>
<feature type="region of interest" description="Disordered" evidence="6">
    <location>
        <begin position="590"/>
        <end position="806"/>
    </location>
</feature>
<evidence type="ECO:0000256" key="4">
    <source>
        <dbReference type="ARBA" id="ARBA00022737"/>
    </source>
</evidence>
<dbReference type="GO" id="GO:0000462">
    <property type="term" value="P:maturation of SSU-rRNA from tricistronic rRNA transcript (SSU-rRNA, 5.8S rRNA, LSU-rRNA)"/>
    <property type="evidence" value="ECO:0007669"/>
    <property type="project" value="TreeGrafter"/>
</dbReference>
<dbReference type="SUPFAM" id="SSF50978">
    <property type="entry name" value="WD40 repeat-like"/>
    <property type="match status" value="1"/>
</dbReference>
<dbReference type="InterPro" id="IPR040382">
    <property type="entry name" value="NOL10/Enp2"/>
</dbReference>
<evidence type="ECO:0000256" key="1">
    <source>
        <dbReference type="ARBA" id="ARBA00004604"/>
    </source>
</evidence>
<dbReference type="InterPro" id="IPR015943">
    <property type="entry name" value="WD40/YVTN_repeat-like_dom_sf"/>
</dbReference>
<feature type="compositionally biased region" description="Basic and acidic residues" evidence="6">
    <location>
        <begin position="643"/>
        <end position="661"/>
    </location>
</feature>
<dbReference type="InterPro" id="IPR056550">
    <property type="entry name" value="NOL10_2nd"/>
</dbReference>
<evidence type="ECO:0000313" key="10">
    <source>
        <dbReference type="EMBL" id="KAG1795464.1"/>
    </source>
</evidence>
<dbReference type="OrthoDB" id="273340at2759"/>
<evidence type="ECO:0000313" key="11">
    <source>
        <dbReference type="Proteomes" id="UP000719766"/>
    </source>
</evidence>
<dbReference type="Pfam" id="PF23098">
    <property type="entry name" value="Beta-prop_NOL10_N"/>
    <property type="match status" value="1"/>
</dbReference>
<dbReference type="InterPro" id="IPR056551">
    <property type="entry name" value="Beta-prop_NOL10_N"/>
</dbReference>
<dbReference type="RefSeq" id="XP_041161337.1">
    <property type="nucleotide sequence ID" value="XM_041299388.1"/>
</dbReference>
<accession>A0A9P7AV89</accession>
<reference evidence="10" key="1">
    <citation type="journal article" date="2020" name="New Phytol.">
        <title>Comparative genomics reveals dynamic genome evolution in host specialist ectomycorrhizal fungi.</title>
        <authorList>
            <person name="Lofgren L.A."/>
            <person name="Nguyen N.H."/>
            <person name="Vilgalys R."/>
            <person name="Ruytinx J."/>
            <person name="Liao H.L."/>
            <person name="Branco S."/>
            <person name="Kuo A."/>
            <person name="LaButti K."/>
            <person name="Lipzen A."/>
            <person name="Andreopoulos W."/>
            <person name="Pangilinan J."/>
            <person name="Riley R."/>
            <person name="Hundley H."/>
            <person name="Na H."/>
            <person name="Barry K."/>
            <person name="Grigoriev I.V."/>
            <person name="Stajich J.E."/>
            <person name="Kennedy P.G."/>
        </authorList>
    </citation>
    <scope>NUCLEOTIDE SEQUENCE</scope>
    <source>
        <strain evidence="10">S12</strain>
    </source>
</reference>
<evidence type="ECO:0000259" key="7">
    <source>
        <dbReference type="Pfam" id="PF08159"/>
    </source>
</evidence>
<feature type="compositionally biased region" description="Acidic residues" evidence="6">
    <location>
        <begin position="536"/>
        <end position="553"/>
    </location>
</feature>
<dbReference type="EMBL" id="JABBWE010000022">
    <property type="protein sequence ID" value="KAG1795464.1"/>
    <property type="molecule type" value="Genomic_DNA"/>
</dbReference>
<feature type="domain" description="Nucleolar protein 10-like N-terminal" evidence="9">
    <location>
        <begin position="15"/>
        <end position="411"/>
    </location>
</feature>
<evidence type="ECO:0000259" key="8">
    <source>
        <dbReference type="Pfam" id="PF23097"/>
    </source>
</evidence>
<feature type="compositionally biased region" description="Polar residues" evidence="6">
    <location>
        <begin position="797"/>
        <end position="806"/>
    </location>
</feature>
<evidence type="ECO:0000256" key="6">
    <source>
        <dbReference type="SAM" id="MobiDB-lite"/>
    </source>
</evidence>
<feature type="region of interest" description="Disordered" evidence="6">
    <location>
        <begin position="516"/>
        <end position="565"/>
    </location>
</feature>
<feature type="compositionally biased region" description="Basic and acidic residues" evidence="6">
    <location>
        <begin position="742"/>
        <end position="759"/>
    </location>
</feature>
<comment type="subcellular location">
    <subcellularLocation>
        <location evidence="1">Nucleus</location>
        <location evidence="1">Nucleolus</location>
    </subcellularLocation>
</comment>
<keyword evidence="5" id="KW-0539">Nucleus</keyword>
<dbReference type="Gene3D" id="2.130.10.10">
    <property type="entry name" value="YVTN repeat-like/Quinoprotein amine dehydrogenase"/>
    <property type="match status" value="1"/>
</dbReference>
<dbReference type="PANTHER" id="PTHR14927">
    <property type="entry name" value="NUCLEOLAR PROTEIN 10"/>
    <property type="match status" value="1"/>
</dbReference>
<feature type="domain" description="NUC153" evidence="7">
    <location>
        <begin position="567"/>
        <end position="594"/>
    </location>
</feature>
<sequence length="806" mass="89363">MDVKVYTVNGAVAGSSSSIPDWLIKKRAAKGKGKGKRVSKEYVQGAIELIQGFEFPEASNKIKTTRDGHHAIATGTYKPQTRVWDLDELNLKFERHSDAENVDFIILSDDWTKIMHLQNDRTIELHTQGGFHYRTRIPRFGRSLAYHFPSCTALFSASGNEIYRLNLEQGRFLSPLVLQDDDIQGVNCIDINPVHNLLAFGIDGNGTVQFWDLRSRSSVGVLRAPNNRLLRPTTRSTMPGVDDIDTLSIGITALASRSDGLSYAVGTSTGHTLLYDIRSNRHFALKDQGYGLPIRNLTWIEGGRLAGDGMVMSADKKVVKIWDRNSVSPSYLLDSTNADDDTNTDAQQPSSNFVSITPANDLNHIHHVPGSGLFLTANEGIQMGTYYVPALGPAPRWAGFLENVTEEMEDSTTRTAYEDFKFVERSELKTLGLDHLIGTPALKPYMHGYFLSLHLYDTARVIANPFAYAEHREKLVKERMEKMAETRIRTKKGTGAGAGNEEVKVNKALAERIEKGLEKERKKEERKKRRGAKGGEDEEAMDVDVGADDDEAEQTPTELEKPTLLNDPRFKDLFLNPEFAVDETTREYALLHPSASGSKQKPRGKTAVEEEEEESERASSAGISEDESESEGGDSDDSSDAGELNKFDPRVRPGQKNERAHQAYARTRQHNRQSNANINFVPLVPHTETSTSVRKTDNKTATFGQRRNAPTRGSSHTTTPHAAAKGDKGGFEMSWVPSSTKDTSRDRGSRKDRSTRKGVEVFGAGMERGGGDGDGTAVLSENERTGRKQRRKGMRSGSKNVFRQLG</sequence>
<keyword evidence="11" id="KW-1185">Reference proteome</keyword>
<evidence type="ECO:0000256" key="2">
    <source>
        <dbReference type="ARBA" id="ARBA00005264"/>
    </source>
</evidence>
<evidence type="ECO:0000256" key="5">
    <source>
        <dbReference type="ARBA" id="ARBA00023242"/>
    </source>
</evidence>
<organism evidence="10 11">
    <name type="scientific">Suillus plorans</name>
    <dbReference type="NCBI Taxonomy" id="116603"/>
    <lineage>
        <taxon>Eukaryota</taxon>
        <taxon>Fungi</taxon>
        <taxon>Dikarya</taxon>
        <taxon>Basidiomycota</taxon>
        <taxon>Agaricomycotina</taxon>
        <taxon>Agaricomycetes</taxon>
        <taxon>Agaricomycetidae</taxon>
        <taxon>Boletales</taxon>
        <taxon>Suillineae</taxon>
        <taxon>Suillaceae</taxon>
        <taxon>Suillus</taxon>
    </lineage>
</organism>
<comment type="similarity">
    <text evidence="2">Belongs to the WD repeat NOL10/ENP2 family.</text>
</comment>
<dbReference type="InterPro" id="IPR012580">
    <property type="entry name" value="NUC153"/>
</dbReference>
<dbReference type="PANTHER" id="PTHR14927:SF0">
    <property type="entry name" value="NUCLEOLAR PROTEIN 10"/>
    <property type="match status" value="1"/>
</dbReference>
<keyword evidence="4" id="KW-0677">Repeat</keyword>
<comment type="caution">
    <text evidence="10">The sequence shown here is derived from an EMBL/GenBank/DDBJ whole genome shotgun (WGS) entry which is preliminary data.</text>
</comment>
<dbReference type="Pfam" id="PF23097">
    <property type="entry name" value="NOL10_2nd"/>
    <property type="match status" value="1"/>
</dbReference>
<name>A0A9P7AV89_9AGAM</name>
<gene>
    <name evidence="10" type="ORF">HD556DRAFT_1290950</name>
</gene>
<dbReference type="GO" id="GO:0030686">
    <property type="term" value="C:90S preribosome"/>
    <property type="evidence" value="ECO:0007669"/>
    <property type="project" value="TreeGrafter"/>
</dbReference>
<dbReference type="Pfam" id="PF08159">
    <property type="entry name" value="NUC153"/>
    <property type="match status" value="1"/>
</dbReference>
<dbReference type="Proteomes" id="UP000719766">
    <property type="component" value="Unassembled WGS sequence"/>
</dbReference>
<dbReference type="AlphaFoldDB" id="A0A9P7AV89"/>
<dbReference type="GO" id="GO:0032040">
    <property type="term" value="C:small-subunit processome"/>
    <property type="evidence" value="ECO:0007669"/>
    <property type="project" value="TreeGrafter"/>
</dbReference>
<feature type="domain" description="Nucleolar protein 10-like second" evidence="8">
    <location>
        <begin position="417"/>
        <end position="464"/>
    </location>
</feature>
<feature type="compositionally biased region" description="Polar residues" evidence="6">
    <location>
        <begin position="711"/>
        <end position="720"/>
    </location>
</feature>
<proteinExistence type="inferred from homology"/>
<dbReference type="InterPro" id="IPR036322">
    <property type="entry name" value="WD40_repeat_dom_sf"/>
</dbReference>
<feature type="compositionally biased region" description="Acidic residues" evidence="6">
    <location>
        <begin position="624"/>
        <end position="640"/>
    </location>
</feature>
<keyword evidence="3" id="KW-0853">WD repeat</keyword>
<evidence type="ECO:0000256" key="3">
    <source>
        <dbReference type="ARBA" id="ARBA00022574"/>
    </source>
</evidence>
<dbReference type="GeneID" id="64593152"/>
<protein>
    <submittedName>
        <fullName evidence="10">WD40-repeat-containing domain protein</fullName>
    </submittedName>
</protein>
<feature type="compositionally biased region" description="Polar residues" evidence="6">
    <location>
        <begin position="687"/>
        <end position="705"/>
    </location>
</feature>